<feature type="region of interest" description="Disordered" evidence="1">
    <location>
        <begin position="161"/>
        <end position="183"/>
    </location>
</feature>
<name>A0ABR0W871_REHGL</name>
<dbReference type="InterPro" id="IPR039609">
    <property type="entry name" value="VQ_15/22"/>
</dbReference>
<proteinExistence type="predicted"/>
<dbReference type="EMBL" id="JABTTQ020000013">
    <property type="protein sequence ID" value="KAK6142405.1"/>
    <property type="molecule type" value="Genomic_DNA"/>
</dbReference>
<feature type="domain" description="VQ" evidence="2">
    <location>
        <begin position="74"/>
        <end position="95"/>
    </location>
</feature>
<keyword evidence="4" id="KW-1185">Reference proteome</keyword>
<evidence type="ECO:0000256" key="1">
    <source>
        <dbReference type="SAM" id="MobiDB-lite"/>
    </source>
</evidence>
<gene>
    <name evidence="3" type="ORF">DH2020_022753</name>
</gene>
<comment type="caution">
    <text evidence="3">The sequence shown here is derived from an EMBL/GenBank/DDBJ whole genome shotgun (WGS) entry which is preliminary data.</text>
</comment>
<organism evidence="3 4">
    <name type="scientific">Rehmannia glutinosa</name>
    <name type="common">Chinese foxglove</name>
    <dbReference type="NCBI Taxonomy" id="99300"/>
    <lineage>
        <taxon>Eukaryota</taxon>
        <taxon>Viridiplantae</taxon>
        <taxon>Streptophyta</taxon>
        <taxon>Embryophyta</taxon>
        <taxon>Tracheophyta</taxon>
        <taxon>Spermatophyta</taxon>
        <taxon>Magnoliopsida</taxon>
        <taxon>eudicotyledons</taxon>
        <taxon>Gunneridae</taxon>
        <taxon>Pentapetalae</taxon>
        <taxon>asterids</taxon>
        <taxon>lamiids</taxon>
        <taxon>Lamiales</taxon>
        <taxon>Orobanchaceae</taxon>
        <taxon>Rehmannieae</taxon>
        <taxon>Rehmannia</taxon>
    </lineage>
</organism>
<protein>
    <recommendedName>
        <fullName evidence="2">VQ domain-containing protein</fullName>
    </recommendedName>
</protein>
<dbReference type="PANTHER" id="PTHR33179">
    <property type="entry name" value="VQ MOTIF-CONTAINING PROTEIN"/>
    <property type="match status" value="1"/>
</dbReference>
<dbReference type="Proteomes" id="UP001318860">
    <property type="component" value="Unassembled WGS sequence"/>
</dbReference>
<sequence>MGISEPMSNPSDWTQLYQTNFTDIGQIDVPLPTITTTTTTTTTTTVTSRNNNLTTDQGRIAKPIRRRSRASRRTPTTLLNTDTTNFRAMVQQFTGGGPSTTSTRSHLSDTIGTFGFTRYNPSTTTFMSPVSGFHVQYPNHMQRQQQQQDTFMINNMHGGVGGGGGNVSSHAPPGSSSTNENMMSYDNYML</sequence>
<accession>A0ABR0W871</accession>
<dbReference type="Pfam" id="PF05678">
    <property type="entry name" value="VQ"/>
    <property type="match status" value="1"/>
</dbReference>
<dbReference type="PANTHER" id="PTHR33179:SF29">
    <property type="entry name" value="OS06G0666400 PROTEIN"/>
    <property type="match status" value="1"/>
</dbReference>
<evidence type="ECO:0000313" key="4">
    <source>
        <dbReference type="Proteomes" id="UP001318860"/>
    </source>
</evidence>
<feature type="compositionally biased region" description="Polar residues" evidence="1">
    <location>
        <begin position="174"/>
        <end position="183"/>
    </location>
</feature>
<dbReference type="InterPro" id="IPR008889">
    <property type="entry name" value="VQ"/>
</dbReference>
<evidence type="ECO:0000313" key="3">
    <source>
        <dbReference type="EMBL" id="KAK6142405.1"/>
    </source>
</evidence>
<evidence type="ECO:0000259" key="2">
    <source>
        <dbReference type="Pfam" id="PF05678"/>
    </source>
</evidence>
<reference evidence="3 4" key="1">
    <citation type="journal article" date="2021" name="Comput. Struct. Biotechnol. J.">
        <title>De novo genome assembly of the potent medicinal plant Rehmannia glutinosa using nanopore technology.</title>
        <authorList>
            <person name="Ma L."/>
            <person name="Dong C."/>
            <person name="Song C."/>
            <person name="Wang X."/>
            <person name="Zheng X."/>
            <person name="Niu Y."/>
            <person name="Chen S."/>
            <person name="Feng W."/>
        </authorList>
    </citation>
    <scope>NUCLEOTIDE SEQUENCE [LARGE SCALE GENOMIC DNA]</scope>
    <source>
        <strain evidence="3">DH-2019</strain>
    </source>
</reference>